<dbReference type="PANTHER" id="PTHR35038:SF8">
    <property type="entry name" value="C-TYPE POLYHEME CYTOCHROME OMCC"/>
    <property type="match status" value="1"/>
</dbReference>
<dbReference type="SUPFAM" id="SSF48695">
    <property type="entry name" value="Multiheme cytochromes"/>
    <property type="match status" value="3"/>
</dbReference>
<feature type="domain" description="Cytochrome c-552/4" evidence="3">
    <location>
        <begin position="715"/>
        <end position="765"/>
    </location>
</feature>
<reference evidence="4 5" key="1">
    <citation type="submission" date="2014-12" db="EMBL/GenBank/DDBJ databases">
        <title>Genomes of Geoalkalibacter ferrihydriticus and Geoalkalibacter subterraneus, two haloalkaliphilic metal-reducing members of the Geobacteraceae.</title>
        <authorList>
            <person name="Badalamenti J.P."/>
            <person name="Torres C.I."/>
            <person name="Krajmalnik-Brown R."/>
            <person name="Bond D.R."/>
        </authorList>
    </citation>
    <scope>NUCLEOTIDE SEQUENCE [LARGE SCALE GENOMIC DNA]</scope>
    <source>
        <strain evidence="4 5">DSM 17813</strain>
    </source>
</reference>
<accession>A0A0C2HTA4</accession>
<dbReference type="PANTHER" id="PTHR35038">
    <property type="entry name" value="DISSIMILATORY SULFITE REDUCTASE SIRA"/>
    <property type="match status" value="1"/>
</dbReference>
<name>A0A0C2HTA4_9BACT</name>
<dbReference type="AlphaFoldDB" id="A0A0C2HTA4"/>
<evidence type="ECO:0000256" key="1">
    <source>
        <dbReference type="ARBA" id="ARBA00022729"/>
    </source>
</evidence>
<dbReference type="InterPro" id="IPR023155">
    <property type="entry name" value="Cyt_c-552/4"/>
</dbReference>
<dbReference type="Proteomes" id="UP000035068">
    <property type="component" value="Unassembled WGS sequence"/>
</dbReference>
<evidence type="ECO:0000313" key="5">
    <source>
        <dbReference type="Proteomes" id="UP000035068"/>
    </source>
</evidence>
<feature type="chain" id="PRO_5002150026" description="Cytochrome c-552/4 domain-containing protein" evidence="2">
    <location>
        <begin position="22"/>
        <end position="1016"/>
    </location>
</feature>
<dbReference type="InterPro" id="IPR051829">
    <property type="entry name" value="Multiheme_Cytochr_ET"/>
</dbReference>
<dbReference type="InterPro" id="IPR036280">
    <property type="entry name" value="Multihaem_cyt_sf"/>
</dbReference>
<evidence type="ECO:0000259" key="3">
    <source>
        <dbReference type="Pfam" id="PF13435"/>
    </source>
</evidence>
<organism evidence="4 5">
    <name type="scientific">Geoalkalibacter ferrihydriticus DSM 17813</name>
    <dbReference type="NCBI Taxonomy" id="1121915"/>
    <lineage>
        <taxon>Bacteria</taxon>
        <taxon>Pseudomonadati</taxon>
        <taxon>Thermodesulfobacteriota</taxon>
        <taxon>Desulfuromonadia</taxon>
        <taxon>Desulfuromonadales</taxon>
        <taxon>Geoalkalibacteraceae</taxon>
        <taxon>Geoalkalibacter</taxon>
    </lineage>
</organism>
<dbReference type="EMBL" id="JWJD01000005">
    <property type="protein sequence ID" value="KIH76027.1"/>
    <property type="molecule type" value="Genomic_DNA"/>
</dbReference>
<feature type="signal peptide" evidence="2">
    <location>
        <begin position="1"/>
        <end position="21"/>
    </location>
</feature>
<proteinExistence type="predicted"/>
<dbReference type="Pfam" id="PF13435">
    <property type="entry name" value="Cytochrome_C554"/>
    <property type="match status" value="1"/>
</dbReference>
<evidence type="ECO:0000256" key="2">
    <source>
        <dbReference type="SAM" id="SignalP"/>
    </source>
</evidence>
<dbReference type="Gene3D" id="1.10.1130.10">
    <property type="entry name" value="Flavocytochrome C3, Chain A"/>
    <property type="match status" value="3"/>
</dbReference>
<keyword evidence="1 2" id="KW-0732">Signal</keyword>
<evidence type="ECO:0000313" key="4">
    <source>
        <dbReference type="EMBL" id="KIH76027.1"/>
    </source>
</evidence>
<dbReference type="RefSeq" id="WP_040099984.1">
    <property type="nucleotide sequence ID" value="NZ_JWJD01000005.1"/>
</dbReference>
<sequence>MKRGKIALFSLLLLATPLVFAGCGSNSSTEDITPRAQVSFVGPDRCGACHVDAYDAWKDSWHTLKATYGPAFEPGGQGAQAGLSNFNPWVLDNWGTLKSYMILDQVPAAVADADPAIPSGSLYLTPYLHTPQDVAIIVGATRKQRYAVYYDGSPVDGALIAYPVGTGYQILDGVTRDYAGNRARAGYNFLFIEIGLTGETASPSGNNYGEFRSWQERCIACHTTGFDPVAWDSAKANFVAGDPSQPDLKDLFVTDIRVSCESCHGPGAAHAESRSKIDIINPADLQGAARAEVCGQCHTRTQGNTLHGQGSNDQRGYVVGGELELMDVFNYTRPAWGEGNRQVSADGKGRRDHQQDMDIMLTDYINTQLNRGMPSNPHGGEACFDCHNAHAVGSNVALRASGQPHLKTENDPDGLIRLKEPREQMCGQCHAGQVDEYLDVLNGRLGWDGEENDPFRGRADRKQHIFSTDGEGRSFGLFPDEYIWAYKGTDTAVKANYSAIWPWEKSRFEQDGHVIVYGPAPWDGETTDGQVIPSFMPTGFTGPGGCVACHKSAHGEWKDSWHTLKATYGPAFEPGGKGAQAGLSNFNPWVLDNWDTLKSYMILDQVPPSVADADPAIPSGSLYLTPYLHTPQDVAIIVGATRKQRYAVYYDGSPVPGALIAQPVGTGYQIVDGVTHDYAGNRARAGYNFLFIEIGLTGEIPEPSSNNYVEWRSWQERCINCHTTGFDVAAWDEAKTKYVAEDPTQSDLKDLFIADIRVSCEACHGPGAQHAASSDPAHIINPVDLAGTERQAVCGQCHTRTQRNFHSSLANDQRGFVLGDGQALMDVFEYTRPAWGEGVRAVSADGKGRRDHQQDMDIMLTDYIRGGDSFHGSLACFDCHNAHGVGSNVALSDAGQEHLKTANDPDGLIRLSAPRQQMCGSCHVNVDRVLEVLNGQTGWDDEPAFRGRADRKQHIFATDRDGRSFGLYPDEYVWAYTIGEPQADAASYKAIWPWEIALYEDDPAFDVVIGEEPWNN</sequence>
<keyword evidence="5" id="KW-1185">Reference proteome</keyword>
<dbReference type="PROSITE" id="PS51257">
    <property type="entry name" value="PROKAR_LIPOPROTEIN"/>
    <property type="match status" value="1"/>
</dbReference>
<gene>
    <name evidence="4" type="ORF">GFER_12210</name>
</gene>
<protein>
    <recommendedName>
        <fullName evidence="3">Cytochrome c-552/4 domain-containing protein</fullName>
    </recommendedName>
</protein>
<comment type="caution">
    <text evidence="4">The sequence shown here is derived from an EMBL/GenBank/DDBJ whole genome shotgun (WGS) entry which is preliminary data.</text>
</comment>